<reference evidence="1" key="1">
    <citation type="submission" date="2023-10" db="EMBL/GenBank/DDBJ databases">
        <title>Genome assembly of Pristionchus species.</title>
        <authorList>
            <person name="Yoshida K."/>
            <person name="Sommer R.J."/>
        </authorList>
    </citation>
    <scope>NUCLEOTIDE SEQUENCE</scope>
    <source>
        <strain evidence="1">RS5133</strain>
    </source>
</reference>
<dbReference type="AlphaFoldDB" id="A0AAV5V8D2"/>
<protein>
    <submittedName>
        <fullName evidence="1">Uncharacterized protein</fullName>
    </submittedName>
</protein>
<comment type="caution">
    <text evidence="1">The sequence shown here is derived from an EMBL/GenBank/DDBJ whole genome shotgun (WGS) entry which is preliminary data.</text>
</comment>
<evidence type="ECO:0000313" key="1">
    <source>
        <dbReference type="EMBL" id="GMT15905.1"/>
    </source>
</evidence>
<gene>
    <name evidence="1" type="ORF">PFISCL1PPCAC_7202</name>
</gene>
<keyword evidence="2" id="KW-1185">Reference proteome</keyword>
<accession>A0AAV5V8D2</accession>
<name>A0AAV5V8D2_9BILA</name>
<evidence type="ECO:0000313" key="2">
    <source>
        <dbReference type="Proteomes" id="UP001432322"/>
    </source>
</evidence>
<feature type="non-terminal residue" evidence="1">
    <location>
        <position position="1"/>
    </location>
</feature>
<dbReference type="EMBL" id="BTSY01000002">
    <property type="protein sequence ID" value="GMT15905.1"/>
    <property type="molecule type" value="Genomic_DNA"/>
</dbReference>
<organism evidence="1 2">
    <name type="scientific">Pristionchus fissidentatus</name>
    <dbReference type="NCBI Taxonomy" id="1538716"/>
    <lineage>
        <taxon>Eukaryota</taxon>
        <taxon>Metazoa</taxon>
        <taxon>Ecdysozoa</taxon>
        <taxon>Nematoda</taxon>
        <taxon>Chromadorea</taxon>
        <taxon>Rhabditida</taxon>
        <taxon>Rhabditina</taxon>
        <taxon>Diplogasteromorpha</taxon>
        <taxon>Diplogasteroidea</taxon>
        <taxon>Neodiplogasteridae</taxon>
        <taxon>Pristionchus</taxon>
    </lineage>
</organism>
<dbReference type="Proteomes" id="UP001432322">
    <property type="component" value="Unassembled WGS sequence"/>
</dbReference>
<proteinExistence type="predicted"/>
<sequence length="125" mass="14116">LVQERGFSTADELTRLLQLRGEIYDVIKMLWHEAMLPISMNMLRVNLQLVGCNKEEIGRVLEFVSERLNSLSETEGCRSISRAIAYIATNTTVLLKDGPNSIFFVPYSEEDMPKTDDSGLFAGEK</sequence>